<dbReference type="PANTHER" id="PTHR14614">
    <property type="entry name" value="HEPATOCELLULAR CARCINOMA-ASSOCIATED ANTIGEN"/>
    <property type="match status" value="1"/>
</dbReference>
<keyword evidence="12" id="KW-0472">Membrane</keyword>
<comment type="subcellular location">
    <subcellularLocation>
        <location evidence="3">Cytoplasm</location>
    </subcellularLocation>
    <subcellularLocation>
        <location evidence="2">Membrane</location>
    </subcellularLocation>
    <subcellularLocation>
        <location evidence="1">Nucleus</location>
    </subcellularLocation>
</comment>
<dbReference type="GO" id="GO:0005737">
    <property type="term" value="C:cytoplasm"/>
    <property type="evidence" value="ECO:0007669"/>
    <property type="project" value="UniProtKB-SubCell"/>
</dbReference>
<evidence type="ECO:0000256" key="8">
    <source>
        <dbReference type="ARBA" id="ARBA00022679"/>
    </source>
</evidence>
<sequence length="558" mass="61238">MSFRFNFGLDTDDEPNSHVGVFGGASSVTDMVAQTESATSVYAAPYESVPLAIPSVSSLMVDAIFYGSQHVWKRQIDDVQFQLAQQDSMDGSETSVMRQAMAEDKNASDVIKGVYEGGLKTWECSIDLLSYLVDLQSKCGMVLDGMRVLEIGCGTGLPSLHILKSAPSAHVCMQDYNRDVLELVTMPNVLANTVLAPTSNGGSGDIVHTEADTETCEIDIDFRRTQVLFGDSTDEIIGKRDIPELSTDEAHEADRRLLSGSDISSRCELIAGDWAEIERGLRQQGREHTFDLVLTSETIYDTDSYTKLHGLLECVLSKDDTREQAQNRRKPMVLVAAKSIYFGLTGSVLTFRHYVESRGIFEAESVWQSGGSMPREILHFGSLAMMSSIALSRNDKWLIGLSIVLPPLATYLKFGRSKTLVTNCFLTACLLVPGIVHAMRSICSYPSVVFRGKSESKDRSAARDNSVIWEIPRDHFQSISHSVHMTNIHAIKKEPVRVKSIAGLSLVSGARSQLTAGPGWNNESYMAYMHGQAPLLNPSYGWGPSALSQPVHSSIPVH</sequence>
<keyword evidence="16" id="KW-1185">Reference proteome</keyword>
<dbReference type="GO" id="GO:0018064">
    <property type="term" value="F:protein-L-histidine N-tele-methyltransferase activity"/>
    <property type="evidence" value="ECO:0007669"/>
    <property type="project" value="UniProtKB-EC"/>
</dbReference>
<dbReference type="EMBL" id="JANBUM010000044">
    <property type="protein sequence ID" value="KAJ2786780.1"/>
    <property type="molecule type" value="Genomic_DNA"/>
</dbReference>
<comment type="caution">
    <text evidence="15">The sequence shown here is derived from an EMBL/GenBank/DDBJ whole genome shotgun (WGS) entry which is preliminary data.</text>
</comment>
<dbReference type="InterPro" id="IPR029063">
    <property type="entry name" value="SAM-dependent_MTases_sf"/>
</dbReference>
<dbReference type="AlphaFoldDB" id="A0A9W8HRL0"/>
<dbReference type="OrthoDB" id="1723750at2759"/>
<dbReference type="InterPro" id="IPR019410">
    <property type="entry name" value="Methyltransf_16"/>
</dbReference>
<name>A0A9W8HRL0_9FUNG</name>
<comment type="similarity">
    <text evidence="14">Belongs to the methyltransferase superfamily. METTL18 family.</text>
</comment>
<dbReference type="InterPro" id="IPR000612">
    <property type="entry name" value="PMP3"/>
</dbReference>
<evidence type="ECO:0000256" key="6">
    <source>
        <dbReference type="ARBA" id="ARBA00022490"/>
    </source>
</evidence>
<evidence type="ECO:0000256" key="4">
    <source>
        <dbReference type="ARBA" id="ARBA00009530"/>
    </source>
</evidence>
<evidence type="ECO:0000256" key="2">
    <source>
        <dbReference type="ARBA" id="ARBA00004370"/>
    </source>
</evidence>
<dbReference type="GO" id="GO:0005634">
    <property type="term" value="C:nucleus"/>
    <property type="evidence" value="ECO:0007669"/>
    <property type="project" value="UniProtKB-SubCell"/>
</dbReference>
<evidence type="ECO:0000256" key="1">
    <source>
        <dbReference type="ARBA" id="ARBA00004123"/>
    </source>
</evidence>
<evidence type="ECO:0000256" key="9">
    <source>
        <dbReference type="ARBA" id="ARBA00022691"/>
    </source>
</evidence>
<comment type="similarity">
    <text evidence="4">Belongs to the UPF0057 (PMP3) family.</text>
</comment>
<dbReference type="SUPFAM" id="SSF53335">
    <property type="entry name" value="S-adenosyl-L-methionine-dependent methyltransferases"/>
    <property type="match status" value="1"/>
</dbReference>
<dbReference type="Pfam" id="PF01679">
    <property type="entry name" value="Pmp3"/>
    <property type="match status" value="1"/>
</dbReference>
<dbReference type="GO" id="GO:0032259">
    <property type="term" value="P:methylation"/>
    <property type="evidence" value="ECO:0007669"/>
    <property type="project" value="UniProtKB-KW"/>
</dbReference>
<gene>
    <name evidence="15" type="ORF">GGI15_001235</name>
</gene>
<keyword evidence="11" id="KW-1133">Transmembrane helix</keyword>
<evidence type="ECO:0000313" key="16">
    <source>
        <dbReference type="Proteomes" id="UP001140172"/>
    </source>
</evidence>
<accession>A0A9W8HRL0</accession>
<dbReference type="GO" id="GO:0016020">
    <property type="term" value="C:membrane"/>
    <property type="evidence" value="ECO:0007669"/>
    <property type="project" value="UniProtKB-SubCell"/>
</dbReference>
<evidence type="ECO:0000256" key="10">
    <source>
        <dbReference type="ARBA" id="ARBA00022692"/>
    </source>
</evidence>
<dbReference type="Proteomes" id="UP001140172">
    <property type="component" value="Unassembled WGS sequence"/>
</dbReference>
<keyword evidence="13" id="KW-0539">Nucleus</keyword>
<evidence type="ECO:0000256" key="7">
    <source>
        <dbReference type="ARBA" id="ARBA00022603"/>
    </source>
</evidence>
<keyword evidence="9" id="KW-0949">S-adenosyl-L-methionine</keyword>
<dbReference type="EC" id="2.1.1.85" evidence="5"/>
<reference evidence="15" key="1">
    <citation type="submission" date="2022-07" db="EMBL/GenBank/DDBJ databases">
        <title>Phylogenomic reconstructions and comparative analyses of Kickxellomycotina fungi.</title>
        <authorList>
            <person name="Reynolds N.K."/>
            <person name="Stajich J.E."/>
            <person name="Barry K."/>
            <person name="Grigoriev I.V."/>
            <person name="Crous P."/>
            <person name="Smith M.E."/>
        </authorList>
    </citation>
    <scope>NUCLEOTIDE SEQUENCE</scope>
    <source>
        <strain evidence="15">BCRC 34489</strain>
    </source>
</reference>
<dbReference type="Gene3D" id="3.40.50.150">
    <property type="entry name" value="Vaccinia Virus protein VP39"/>
    <property type="match status" value="1"/>
</dbReference>
<evidence type="ECO:0000256" key="12">
    <source>
        <dbReference type="ARBA" id="ARBA00023136"/>
    </source>
</evidence>
<evidence type="ECO:0000256" key="14">
    <source>
        <dbReference type="ARBA" id="ARBA00038126"/>
    </source>
</evidence>
<evidence type="ECO:0000256" key="13">
    <source>
        <dbReference type="ARBA" id="ARBA00023242"/>
    </source>
</evidence>
<evidence type="ECO:0000256" key="5">
    <source>
        <dbReference type="ARBA" id="ARBA00012533"/>
    </source>
</evidence>
<keyword evidence="8" id="KW-0808">Transferase</keyword>
<protein>
    <recommendedName>
        <fullName evidence="5">protein-histidine N-methyltransferase</fullName>
        <ecNumber evidence="5">2.1.1.85</ecNumber>
    </recommendedName>
</protein>
<keyword evidence="10" id="KW-0812">Transmembrane</keyword>
<evidence type="ECO:0000256" key="11">
    <source>
        <dbReference type="ARBA" id="ARBA00022989"/>
    </source>
</evidence>
<organism evidence="15 16">
    <name type="scientific">Coemansia interrupta</name>
    <dbReference type="NCBI Taxonomy" id="1126814"/>
    <lineage>
        <taxon>Eukaryota</taxon>
        <taxon>Fungi</taxon>
        <taxon>Fungi incertae sedis</taxon>
        <taxon>Zoopagomycota</taxon>
        <taxon>Kickxellomycotina</taxon>
        <taxon>Kickxellomycetes</taxon>
        <taxon>Kickxellales</taxon>
        <taxon>Kickxellaceae</taxon>
        <taxon>Coemansia</taxon>
    </lineage>
</organism>
<dbReference type="PANTHER" id="PTHR14614:SF39">
    <property type="entry name" value="HISTIDINE PROTEIN METHYLTRANSFERASE 1 HOMOLOG"/>
    <property type="match status" value="1"/>
</dbReference>
<keyword evidence="6" id="KW-0963">Cytoplasm</keyword>
<proteinExistence type="inferred from homology"/>
<evidence type="ECO:0000256" key="3">
    <source>
        <dbReference type="ARBA" id="ARBA00004496"/>
    </source>
</evidence>
<dbReference type="CDD" id="cd02440">
    <property type="entry name" value="AdoMet_MTases"/>
    <property type="match status" value="1"/>
</dbReference>
<evidence type="ECO:0000313" key="15">
    <source>
        <dbReference type="EMBL" id="KAJ2786780.1"/>
    </source>
</evidence>
<dbReference type="Pfam" id="PF10294">
    <property type="entry name" value="Methyltransf_16"/>
    <property type="match status" value="1"/>
</dbReference>
<keyword evidence="7" id="KW-0489">Methyltransferase</keyword>